<proteinExistence type="predicted"/>
<sequence>MADQPNKRKLPEGQAKAKNFRRKEDDGWDEDDGVNRANPTGAPSEPAIDGEKEYLDATKELEKDAQERDAFAQRLREKDKNNTKKLVEDRSSKPDAEAQKRRALANDLEARRTALPDIRERSRQEYLELRSQQQLELLKLKVSDEDYLFGEEKRTREELDLHKYNKEVLRLAEERKKIAEETVGGYSLPDDYITEKGKIDTKKKAEALYSRYEDEKNQKFVTDNDQWEENQIHKSSARVEEDDLDGYEYVFDEDQIKFVLDQTINQKRDEEPIEVITEHERRMMSLKQVRESLPIFQYRQELLDAINEYPVLVIVGETGSGKTTQIPQYLHEAGYTKNGLKVGCTQPRRVAAMSVAARVAEEMDVKIGYEVGYSIRFEDCTSDRTIIKYMTDGMLLREFLTEPDLAGYSCLIIDEAHERTLHTDILFGLVKDIARFRPEMKLLISSATMDAQKFSDYFDGAPIFNIPGRIHPIDIYYTAAPEANYLSAAITTIFQIHVSQGRGDILVFLTGQDEIEQAQEALIQTARVLGKKIKELIVCPIYSTLPSDLQAKIFEPTPDDARKVVLATNIAETSITIDGISFVIDPGFSKQKSFNPRSGMESLQVTPCSRASANQRAGRAGRVGPGKCFRLYTQWAYAHELEPNTVPEILRTNLGNVLLLLKSIGIDNIIEFDFMDPPPAETMMKGLEQLFALGALNDSGQLTKLGRRMAEFPLDPMLSKMIIASEKFQCTEEVVSIAAMLAVQNAIFYRPKDKKFHADKARQNLMHPEGDHLGLLKIWDQWVETNYSTQWCIENFVQHRSMTKARDVRDQLMGLLERVEIFPTSNPNPADSAPIRKAITSGFFYNSAKLQKGGESYRTVKQGLTVHVHPNSSLFESKPQWVLYFELVLTSKEFMRQVMQIDPKWLLELAPHFYKVQELEDETKKKMPKNHGGKPSK</sequence>
<gene>
    <name evidence="1" type="ORF">DSO57_1021761</name>
</gene>
<keyword evidence="2" id="KW-1185">Reference proteome</keyword>
<reference evidence="1" key="1">
    <citation type="submission" date="2022-04" db="EMBL/GenBank/DDBJ databases">
        <title>Genome of the entomopathogenic fungus Entomophthora muscae.</title>
        <authorList>
            <person name="Elya C."/>
            <person name="Lovett B.R."/>
            <person name="Lee E."/>
            <person name="Macias A.M."/>
            <person name="Hajek A.E."/>
            <person name="De Bivort B.L."/>
            <person name="Kasson M.T."/>
            <person name="De Fine Licht H.H."/>
            <person name="Stajich J.E."/>
        </authorList>
    </citation>
    <scope>NUCLEOTIDE SEQUENCE</scope>
    <source>
        <strain evidence="1">Berkeley</strain>
    </source>
</reference>
<protein>
    <submittedName>
        <fullName evidence="1">Uncharacterized protein</fullName>
    </submittedName>
</protein>
<comment type="caution">
    <text evidence="1">The sequence shown here is derived from an EMBL/GenBank/DDBJ whole genome shotgun (WGS) entry which is preliminary data.</text>
</comment>
<evidence type="ECO:0000313" key="1">
    <source>
        <dbReference type="EMBL" id="KAJ9053700.1"/>
    </source>
</evidence>
<dbReference type="Proteomes" id="UP001165960">
    <property type="component" value="Unassembled WGS sequence"/>
</dbReference>
<dbReference type="EMBL" id="QTSX02006496">
    <property type="protein sequence ID" value="KAJ9053700.1"/>
    <property type="molecule type" value="Genomic_DNA"/>
</dbReference>
<accession>A0ACC2RUD2</accession>
<name>A0ACC2RUD2_9FUNG</name>
<evidence type="ECO:0000313" key="2">
    <source>
        <dbReference type="Proteomes" id="UP001165960"/>
    </source>
</evidence>
<organism evidence="1 2">
    <name type="scientific">Entomophthora muscae</name>
    <dbReference type="NCBI Taxonomy" id="34485"/>
    <lineage>
        <taxon>Eukaryota</taxon>
        <taxon>Fungi</taxon>
        <taxon>Fungi incertae sedis</taxon>
        <taxon>Zoopagomycota</taxon>
        <taxon>Entomophthoromycotina</taxon>
        <taxon>Entomophthoromycetes</taxon>
        <taxon>Entomophthorales</taxon>
        <taxon>Entomophthoraceae</taxon>
        <taxon>Entomophthora</taxon>
    </lineage>
</organism>